<keyword evidence="2" id="KW-0812">Transmembrane</keyword>
<evidence type="ECO:0000256" key="1">
    <source>
        <dbReference type="RuleBase" id="RU362006"/>
    </source>
</evidence>
<evidence type="ECO:0008006" key="4">
    <source>
        <dbReference type="Google" id="ProtNLM"/>
    </source>
</evidence>
<evidence type="ECO:0000256" key="2">
    <source>
        <dbReference type="SAM" id="Phobius"/>
    </source>
</evidence>
<organism evidence="3">
    <name type="scientific">Chaetoceros debilis</name>
    <dbReference type="NCBI Taxonomy" id="122233"/>
    <lineage>
        <taxon>Eukaryota</taxon>
        <taxon>Sar</taxon>
        <taxon>Stramenopiles</taxon>
        <taxon>Ochrophyta</taxon>
        <taxon>Bacillariophyta</taxon>
        <taxon>Coscinodiscophyceae</taxon>
        <taxon>Chaetocerotophycidae</taxon>
        <taxon>Chaetocerotales</taxon>
        <taxon>Chaetocerotaceae</taxon>
        <taxon>Chaetoceros</taxon>
    </lineage>
</organism>
<dbReference type="PANTHER" id="PTHR12300:SF187">
    <property type="entry name" value="RECEPTOR EXPRESSION-ENHANCING PROTEIN"/>
    <property type="match status" value="1"/>
</dbReference>
<proteinExistence type="inferred from homology"/>
<comment type="similarity">
    <text evidence="1">Belongs to the DP1 family.</text>
</comment>
<dbReference type="EMBL" id="HBIO01002140">
    <property type="protein sequence ID" value="CAE0456711.1"/>
    <property type="molecule type" value="Transcribed_RNA"/>
</dbReference>
<feature type="transmembrane region" description="Helical" evidence="2">
    <location>
        <begin position="42"/>
        <end position="60"/>
    </location>
</feature>
<dbReference type="AlphaFoldDB" id="A0A7S3PV75"/>
<dbReference type="InterPro" id="IPR004345">
    <property type="entry name" value="TB2_DP1_HVA22"/>
</dbReference>
<gene>
    <name evidence="3" type="ORF">CDEB00056_LOCUS1552</name>
</gene>
<accession>A0A7S3PV75</accession>
<feature type="transmembrane region" description="Helical" evidence="2">
    <location>
        <begin position="109"/>
        <end position="132"/>
    </location>
</feature>
<keyword evidence="2" id="KW-1133">Transmembrane helix</keyword>
<name>A0A7S3PV75_9STRA</name>
<evidence type="ECO:0000313" key="3">
    <source>
        <dbReference type="EMBL" id="CAE0456711.1"/>
    </source>
</evidence>
<comment type="subcellular location">
    <subcellularLocation>
        <location evidence="1">Membrane</location>
        <topology evidence="1">Multi-pass membrane protein</topology>
    </subcellularLocation>
</comment>
<reference evidence="3" key="1">
    <citation type="submission" date="2021-01" db="EMBL/GenBank/DDBJ databases">
        <authorList>
            <person name="Corre E."/>
            <person name="Pelletier E."/>
            <person name="Niang G."/>
            <person name="Scheremetjew M."/>
            <person name="Finn R."/>
            <person name="Kale V."/>
            <person name="Holt S."/>
            <person name="Cochrane G."/>
            <person name="Meng A."/>
            <person name="Brown T."/>
            <person name="Cohen L."/>
        </authorList>
    </citation>
    <scope>NUCLEOTIDE SEQUENCE</scope>
    <source>
        <strain evidence="3">MM31A-1</strain>
    </source>
</reference>
<dbReference type="Pfam" id="PF03134">
    <property type="entry name" value="TB2_DP1_HVA22"/>
    <property type="match status" value="1"/>
</dbReference>
<dbReference type="PANTHER" id="PTHR12300">
    <property type="entry name" value="HVA22-LIKE PROTEINS"/>
    <property type="match status" value="1"/>
</dbReference>
<protein>
    <recommendedName>
        <fullName evidence="4">Receptor expression-enhancing protein</fullName>
    </recommendedName>
</protein>
<keyword evidence="2" id="KW-0472">Membrane</keyword>
<sequence length="170" mass="19344">MPLPPQVINAIEKVDMFMAKYPTLTQYEKLKDIEKQTGHSKVYFFALAVSILSSALYALGGGKLCTDLVTFIYPAYMSFKAIDSANSSEHTQWLTYWVVYSFFSITESVAGFLTEFIPFYFIIKICFFVYLYHPKFMGAGLVYTQAIKPFVMPHLEALTKSVSSTTKKIE</sequence>
<dbReference type="GO" id="GO:0016020">
    <property type="term" value="C:membrane"/>
    <property type="evidence" value="ECO:0007669"/>
    <property type="project" value="UniProtKB-SubCell"/>
</dbReference>